<dbReference type="InterPro" id="IPR017972">
    <property type="entry name" value="Cyt_P450_CS"/>
</dbReference>
<dbReference type="InterPro" id="IPR001128">
    <property type="entry name" value="Cyt_P450"/>
</dbReference>
<protein>
    <recommendedName>
        <fullName evidence="14">Steroid C26-monooxygenase</fullName>
    </recommendedName>
    <alternativeName>
        <fullName evidence="15">Cholest-4-en-3-one C26-monooxygenase</fullName>
    </alternativeName>
    <alternativeName>
        <fullName evidence="17">Cholesterol C26-monooxygenase</fullName>
    </alternativeName>
    <alternativeName>
        <fullName evidence="16">Steroid C27-monooxygenase</fullName>
    </alternativeName>
</protein>
<dbReference type="EMBL" id="MIHA01000024">
    <property type="protein sequence ID" value="ODQ87146.1"/>
    <property type="molecule type" value="Genomic_DNA"/>
</dbReference>
<evidence type="ECO:0000313" key="19">
    <source>
        <dbReference type="EMBL" id="ODQ87146.1"/>
    </source>
</evidence>
<evidence type="ECO:0000256" key="8">
    <source>
        <dbReference type="ARBA" id="ARBA00023004"/>
    </source>
</evidence>
<evidence type="ECO:0000256" key="5">
    <source>
        <dbReference type="ARBA" id="ARBA00022723"/>
    </source>
</evidence>
<evidence type="ECO:0000256" key="7">
    <source>
        <dbReference type="ARBA" id="ARBA00023002"/>
    </source>
</evidence>
<accession>A0A1E3RB62</accession>
<reference evidence="20" key="1">
    <citation type="submission" date="2016-09" db="EMBL/GenBank/DDBJ databases">
        <authorList>
            <person name="Greninger A.L."/>
            <person name="Jerome K.R."/>
            <person name="Mcnair B."/>
            <person name="Wallis C."/>
            <person name="Fang F."/>
        </authorList>
    </citation>
    <scope>NUCLEOTIDE SEQUENCE [LARGE SCALE GENOMIC DNA]</scope>
    <source>
        <strain evidence="20">M6</strain>
    </source>
</reference>
<keyword evidence="4 18" id="KW-0349">Heme</keyword>
<dbReference type="Proteomes" id="UP000094053">
    <property type="component" value="Unassembled WGS sequence"/>
</dbReference>
<sequence>MTVRFAEPVQFDPYSDDFFNAPYDTYRRLRDEAPVYHNEKYGFWALSRYQDVEPALKDFDTYSSARGVTLDMYLAEPDPAQPPMIIMMDPPEHTVMRKLVNKVFTPRAVAALAPMIREKIADVVADLDRTAFDVVAEFGALFPVEVITTMLGVPPDHRQQIRRWLDKQLERHTGDVHVPPEGVEAAQAIGAYYYELVCERRANPQDDMISRLTQVDVSRDDGVAKLSDLEITAFAMMLGGAGAETVVKLIGNAAVTFAAHPDQWRKLREDRSKIPAAFEELLRYEAPSQYQLRYSTGDVTLHGTTIPAASMVMLINGSATRDERVFTDPDRFDIDRIPFGHNINFGYGIHSCLGAALARMEGHIALDVMLDLMPEYEVDTAGLRRVAMANVAGWANVPIRVTSTGAS</sequence>
<evidence type="ECO:0000256" key="4">
    <source>
        <dbReference type="ARBA" id="ARBA00022617"/>
    </source>
</evidence>
<comment type="cofactor">
    <cofactor evidence="1">
        <name>heme</name>
        <dbReference type="ChEBI" id="CHEBI:30413"/>
    </cofactor>
</comment>
<dbReference type="STRING" id="1776.BHQ18_24605"/>
<dbReference type="Gene3D" id="1.10.630.10">
    <property type="entry name" value="Cytochrome P450"/>
    <property type="match status" value="1"/>
</dbReference>
<keyword evidence="12" id="KW-0753">Steroid metabolism</keyword>
<organism evidence="19 20">
    <name type="scientific">Mycolicibacterium flavescens</name>
    <name type="common">Mycobacterium flavescens</name>
    <dbReference type="NCBI Taxonomy" id="1776"/>
    <lineage>
        <taxon>Bacteria</taxon>
        <taxon>Bacillati</taxon>
        <taxon>Actinomycetota</taxon>
        <taxon>Actinomycetes</taxon>
        <taxon>Mycobacteriales</taxon>
        <taxon>Mycobacteriaceae</taxon>
        <taxon>Mycolicibacterium</taxon>
    </lineage>
</organism>
<gene>
    <name evidence="19" type="ORF">BHQ18_24605</name>
</gene>
<dbReference type="InterPro" id="IPR036396">
    <property type="entry name" value="Cyt_P450_sf"/>
</dbReference>
<evidence type="ECO:0000313" key="20">
    <source>
        <dbReference type="Proteomes" id="UP000094053"/>
    </source>
</evidence>
<evidence type="ECO:0000256" key="14">
    <source>
        <dbReference type="ARBA" id="ARBA00070775"/>
    </source>
</evidence>
<dbReference type="CDD" id="cd11078">
    <property type="entry name" value="CYP130-like"/>
    <property type="match status" value="1"/>
</dbReference>
<evidence type="ECO:0000256" key="18">
    <source>
        <dbReference type="RuleBase" id="RU000461"/>
    </source>
</evidence>
<dbReference type="PANTHER" id="PTHR46696">
    <property type="entry name" value="P450, PUTATIVE (EUROFUNG)-RELATED"/>
    <property type="match status" value="1"/>
</dbReference>
<evidence type="ECO:0000256" key="17">
    <source>
        <dbReference type="ARBA" id="ARBA00083909"/>
    </source>
</evidence>
<dbReference type="PROSITE" id="PS00086">
    <property type="entry name" value="CYTOCHROME_P450"/>
    <property type="match status" value="1"/>
</dbReference>
<evidence type="ECO:0000256" key="12">
    <source>
        <dbReference type="ARBA" id="ARBA00023221"/>
    </source>
</evidence>
<dbReference type="RefSeq" id="WP_069416277.1">
    <property type="nucleotide sequence ID" value="NZ_JACKUL010000009.1"/>
</dbReference>
<evidence type="ECO:0000256" key="15">
    <source>
        <dbReference type="ARBA" id="ARBA00079588"/>
    </source>
</evidence>
<dbReference type="Pfam" id="PF00067">
    <property type="entry name" value="p450"/>
    <property type="match status" value="1"/>
</dbReference>
<dbReference type="GO" id="GO:0036199">
    <property type="term" value="F:cholest-4-en-3-one 26-monooxygenase activity"/>
    <property type="evidence" value="ECO:0007669"/>
    <property type="project" value="TreeGrafter"/>
</dbReference>
<dbReference type="PRINTS" id="PR00359">
    <property type="entry name" value="BP450"/>
</dbReference>
<dbReference type="GO" id="GO:0020037">
    <property type="term" value="F:heme binding"/>
    <property type="evidence" value="ECO:0007669"/>
    <property type="project" value="InterPro"/>
</dbReference>
<evidence type="ECO:0000256" key="13">
    <source>
        <dbReference type="ARBA" id="ARBA00049645"/>
    </source>
</evidence>
<keyword evidence="9 18" id="KW-0503">Monooxygenase</keyword>
<evidence type="ECO:0000256" key="11">
    <source>
        <dbReference type="ARBA" id="ARBA00023166"/>
    </source>
</evidence>
<comment type="pathway">
    <text evidence="13">Steroid metabolism; cholesterol degradation.</text>
</comment>
<keyword evidence="6" id="KW-0442">Lipid degradation</keyword>
<dbReference type="InterPro" id="IPR002397">
    <property type="entry name" value="Cyt_P450_B"/>
</dbReference>
<dbReference type="AlphaFoldDB" id="A0A1E3RB62"/>
<proteinExistence type="inferred from homology"/>
<keyword evidence="20" id="KW-1185">Reference proteome</keyword>
<dbReference type="OrthoDB" id="4517311at2"/>
<comment type="caution">
    <text evidence="19">The sequence shown here is derived from an EMBL/GenBank/DDBJ whole genome shotgun (WGS) entry which is preliminary data.</text>
</comment>
<keyword evidence="5 18" id="KW-0479">Metal-binding</keyword>
<keyword evidence="3" id="KW-0153">Cholesterol metabolism</keyword>
<keyword evidence="10" id="KW-0443">Lipid metabolism</keyword>
<evidence type="ECO:0000256" key="1">
    <source>
        <dbReference type="ARBA" id="ARBA00001971"/>
    </source>
</evidence>
<evidence type="ECO:0000256" key="9">
    <source>
        <dbReference type="ARBA" id="ARBA00023033"/>
    </source>
</evidence>
<name>A0A1E3RB62_MYCFV</name>
<dbReference type="SUPFAM" id="SSF48264">
    <property type="entry name" value="Cytochrome P450"/>
    <property type="match status" value="1"/>
</dbReference>
<dbReference type="GO" id="GO:0005506">
    <property type="term" value="F:iron ion binding"/>
    <property type="evidence" value="ECO:0007669"/>
    <property type="project" value="InterPro"/>
</dbReference>
<dbReference type="GO" id="GO:0006707">
    <property type="term" value="P:cholesterol catabolic process"/>
    <property type="evidence" value="ECO:0007669"/>
    <property type="project" value="TreeGrafter"/>
</dbReference>
<dbReference type="GO" id="GO:0008395">
    <property type="term" value="F:steroid hydroxylase activity"/>
    <property type="evidence" value="ECO:0007669"/>
    <property type="project" value="TreeGrafter"/>
</dbReference>
<keyword evidence="11" id="KW-1207">Sterol metabolism</keyword>
<keyword evidence="8 18" id="KW-0408">Iron</keyword>
<keyword evidence="7 18" id="KW-0560">Oxidoreductase</keyword>
<evidence type="ECO:0000256" key="6">
    <source>
        <dbReference type="ARBA" id="ARBA00022963"/>
    </source>
</evidence>
<dbReference type="PANTHER" id="PTHR46696:SF4">
    <property type="entry name" value="BIOTIN BIOSYNTHESIS CYTOCHROME P450"/>
    <property type="match status" value="1"/>
</dbReference>
<evidence type="ECO:0000256" key="3">
    <source>
        <dbReference type="ARBA" id="ARBA00022548"/>
    </source>
</evidence>
<comment type="similarity">
    <text evidence="2 18">Belongs to the cytochrome P450 family.</text>
</comment>
<evidence type="ECO:0000256" key="2">
    <source>
        <dbReference type="ARBA" id="ARBA00010617"/>
    </source>
</evidence>
<dbReference type="FunFam" id="1.10.630.10:FF:000018">
    <property type="entry name" value="Cytochrome P450 monooxygenase"/>
    <property type="match status" value="1"/>
</dbReference>
<evidence type="ECO:0000256" key="16">
    <source>
        <dbReference type="ARBA" id="ARBA00082981"/>
    </source>
</evidence>
<evidence type="ECO:0000256" key="10">
    <source>
        <dbReference type="ARBA" id="ARBA00023098"/>
    </source>
</evidence>